<comment type="caution">
    <text evidence="8">The sequence shown here is derived from an EMBL/GenBank/DDBJ whole genome shotgun (WGS) entry which is preliminary data.</text>
</comment>
<dbReference type="SMART" id="SM00448">
    <property type="entry name" value="REC"/>
    <property type="match status" value="1"/>
</dbReference>
<keyword evidence="4" id="KW-0804">Transcription</keyword>
<dbReference type="InterPro" id="IPR001789">
    <property type="entry name" value="Sig_transdc_resp-reg_receiver"/>
</dbReference>
<dbReference type="SMART" id="SM00421">
    <property type="entry name" value="HTH_LUXR"/>
    <property type="match status" value="1"/>
</dbReference>
<dbReference type="GO" id="GO:0000160">
    <property type="term" value="P:phosphorelay signal transduction system"/>
    <property type="evidence" value="ECO:0007669"/>
    <property type="project" value="InterPro"/>
</dbReference>
<keyword evidence="9" id="KW-1185">Reference proteome</keyword>
<evidence type="ECO:0000256" key="1">
    <source>
        <dbReference type="ARBA" id="ARBA00022553"/>
    </source>
</evidence>
<dbReference type="Gene3D" id="3.40.50.2300">
    <property type="match status" value="1"/>
</dbReference>
<evidence type="ECO:0000313" key="9">
    <source>
        <dbReference type="Proteomes" id="UP000235703"/>
    </source>
</evidence>
<dbReference type="Pfam" id="PF00196">
    <property type="entry name" value="GerE"/>
    <property type="match status" value="1"/>
</dbReference>
<dbReference type="InterPro" id="IPR058245">
    <property type="entry name" value="NreC/VraR/RcsB-like_REC"/>
</dbReference>
<dbReference type="PROSITE" id="PS50110">
    <property type="entry name" value="RESPONSE_REGULATORY"/>
    <property type="match status" value="1"/>
</dbReference>
<evidence type="ECO:0000259" key="7">
    <source>
        <dbReference type="PROSITE" id="PS50110"/>
    </source>
</evidence>
<dbReference type="SUPFAM" id="SSF52172">
    <property type="entry name" value="CheY-like"/>
    <property type="match status" value="1"/>
</dbReference>
<dbReference type="InterPro" id="IPR039420">
    <property type="entry name" value="WalR-like"/>
</dbReference>
<gene>
    <name evidence="8" type="ORF">CJ198_14070</name>
</gene>
<evidence type="ECO:0000259" key="6">
    <source>
        <dbReference type="PROSITE" id="PS50043"/>
    </source>
</evidence>
<keyword evidence="1 5" id="KW-0597">Phosphoprotein</keyword>
<dbReference type="PROSITE" id="PS00622">
    <property type="entry name" value="HTH_LUXR_1"/>
    <property type="match status" value="1"/>
</dbReference>
<dbReference type="CDD" id="cd06170">
    <property type="entry name" value="LuxR_C_like"/>
    <property type="match status" value="1"/>
</dbReference>
<dbReference type="CDD" id="cd17535">
    <property type="entry name" value="REC_NarL-like"/>
    <property type="match status" value="1"/>
</dbReference>
<proteinExistence type="predicted"/>
<dbReference type="PRINTS" id="PR00038">
    <property type="entry name" value="HTHLUXR"/>
</dbReference>
<dbReference type="InterPro" id="IPR011006">
    <property type="entry name" value="CheY-like_superfamily"/>
</dbReference>
<dbReference type="EMBL" id="PNFZ01000013">
    <property type="protein sequence ID" value="PMB96913.1"/>
    <property type="molecule type" value="Genomic_DNA"/>
</dbReference>
<reference evidence="8 9" key="1">
    <citation type="submission" date="2017-09" db="EMBL/GenBank/DDBJ databases">
        <title>Bacterial strain isolated from the female urinary microbiota.</title>
        <authorList>
            <person name="Thomas-White K."/>
            <person name="Kumar N."/>
            <person name="Forster S."/>
            <person name="Putonti C."/>
            <person name="Lawley T."/>
            <person name="Wolfe A.J."/>
        </authorList>
    </citation>
    <scope>NUCLEOTIDE SEQUENCE [LARGE SCALE GENOMIC DNA]</scope>
    <source>
        <strain evidence="8 9">UMB0680</strain>
    </source>
</reference>
<dbReference type="PANTHER" id="PTHR43214:SF24">
    <property type="entry name" value="TRANSCRIPTIONAL REGULATORY PROTEIN NARL-RELATED"/>
    <property type="match status" value="1"/>
</dbReference>
<sequence>MREIRLLIVDDHPVVRTGLIAMLNGFTEFEVAAEASDGMQAIKAVERAETLGEPVDVVLMDLQMAGMDGVSATRRLKESRPDLPVLILTTYDSDSDIVAAIEAGASGYMLKDADPEKIRQAVTEAAAGRTALAPEIAARLFDRMRSPGISLSNREIEILQLLATGTSNREIASELFISEATVKTHLNHIYSKLGVSNRTAAIAAAREQRIVRD</sequence>
<name>A0A2N6PDZ9_9MICO</name>
<dbReference type="PANTHER" id="PTHR43214">
    <property type="entry name" value="TWO-COMPONENT RESPONSE REGULATOR"/>
    <property type="match status" value="1"/>
</dbReference>
<dbReference type="AlphaFoldDB" id="A0A2N6PDZ9"/>
<dbReference type="GO" id="GO:0003677">
    <property type="term" value="F:DNA binding"/>
    <property type="evidence" value="ECO:0007669"/>
    <property type="project" value="UniProtKB-KW"/>
</dbReference>
<feature type="domain" description="HTH luxR-type" evidence="6">
    <location>
        <begin position="144"/>
        <end position="209"/>
    </location>
</feature>
<dbReference type="PROSITE" id="PS50043">
    <property type="entry name" value="HTH_LUXR_2"/>
    <property type="match status" value="1"/>
</dbReference>
<dbReference type="OrthoDB" id="9808843at2"/>
<evidence type="ECO:0000256" key="3">
    <source>
        <dbReference type="ARBA" id="ARBA00023125"/>
    </source>
</evidence>
<feature type="domain" description="Response regulatory" evidence="7">
    <location>
        <begin position="5"/>
        <end position="126"/>
    </location>
</feature>
<dbReference type="Proteomes" id="UP000235703">
    <property type="component" value="Unassembled WGS sequence"/>
</dbReference>
<keyword evidence="3 8" id="KW-0238">DNA-binding</keyword>
<organism evidence="8 9">
    <name type="scientific">Brevibacterium luteolum</name>
    <dbReference type="NCBI Taxonomy" id="199591"/>
    <lineage>
        <taxon>Bacteria</taxon>
        <taxon>Bacillati</taxon>
        <taxon>Actinomycetota</taxon>
        <taxon>Actinomycetes</taxon>
        <taxon>Micrococcales</taxon>
        <taxon>Brevibacteriaceae</taxon>
        <taxon>Brevibacterium</taxon>
    </lineage>
</organism>
<feature type="modified residue" description="4-aspartylphosphate" evidence="5">
    <location>
        <position position="61"/>
    </location>
</feature>
<dbReference type="InterPro" id="IPR000792">
    <property type="entry name" value="Tscrpt_reg_LuxR_C"/>
</dbReference>
<evidence type="ECO:0000313" key="8">
    <source>
        <dbReference type="EMBL" id="PMB96913.1"/>
    </source>
</evidence>
<keyword evidence="2" id="KW-0805">Transcription regulation</keyword>
<evidence type="ECO:0000256" key="4">
    <source>
        <dbReference type="ARBA" id="ARBA00023163"/>
    </source>
</evidence>
<dbReference type="FunFam" id="1.10.10.10:FF:000153">
    <property type="entry name" value="LuxR family transcriptional regulator"/>
    <property type="match status" value="1"/>
</dbReference>
<dbReference type="Pfam" id="PF00072">
    <property type="entry name" value="Response_reg"/>
    <property type="match status" value="1"/>
</dbReference>
<dbReference type="GO" id="GO:0006355">
    <property type="term" value="P:regulation of DNA-templated transcription"/>
    <property type="evidence" value="ECO:0007669"/>
    <property type="project" value="InterPro"/>
</dbReference>
<protein>
    <submittedName>
        <fullName evidence="8">DNA-binding response regulator</fullName>
    </submittedName>
</protein>
<accession>A0A2N6PDZ9</accession>
<evidence type="ECO:0000256" key="2">
    <source>
        <dbReference type="ARBA" id="ARBA00023015"/>
    </source>
</evidence>
<dbReference type="RefSeq" id="WP_102163236.1">
    <property type="nucleotide sequence ID" value="NZ_JALXRF010000027.1"/>
</dbReference>
<evidence type="ECO:0000256" key="5">
    <source>
        <dbReference type="PROSITE-ProRule" id="PRU00169"/>
    </source>
</evidence>